<organism evidence="3">
    <name type="scientific">Haemonchus placei</name>
    <name type="common">Barber's pole worm</name>
    <dbReference type="NCBI Taxonomy" id="6290"/>
    <lineage>
        <taxon>Eukaryota</taxon>
        <taxon>Metazoa</taxon>
        <taxon>Ecdysozoa</taxon>
        <taxon>Nematoda</taxon>
        <taxon>Chromadorea</taxon>
        <taxon>Rhabditida</taxon>
        <taxon>Rhabditina</taxon>
        <taxon>Rhabditomorpha</taxon>
        <taxon>Strongyloidea</taxon>
        <taxon>Trichostrongylidae</taxon>
        <taxon>Haemonchus</taxon>
    </lineage>
</organism>
<proteinExistence type="predicted"/>
<keyword evidence="2" id="KW-1185">Reference proteome</keyword>
<reference evidence="1 2" key="2">
    <citation type="submission" date="2018-11" db="EMBL/GenBank/DDBJ databases">
        <authorList>
            <consortium name="Pathogen Informatics"/>
        </authorList>
    </citation>
    <scope>NUCLEOTIDE SEQUENCE [LARGE SCALE GENOMIC DNA]</scope>
    <source>
        <strain evidence="1 2">MHpl1</strain>
    </source>
</reference>
<dbReference type="EMBL" id="UZAF01020464">
    <property type="protein sequence ID" value="VDO70176.1"/>
    <property type="molecule type" value="Genomic_DNA"/>
</dbReference>
<gene>
    <name evidence="1" type="ORF">HPLM_LOCUS18292</name>
</gene>
<name>A0A0N4X1T8_HAEPC</name>
<dbReference type="AlphaFoldDB" id="A0A0N4X1T8"/>
<dbReference type="WBParaSite" id="HPLM_0001830001-mRNA-1">
    <property type="protein sequence ID" value="HPLM_0001830001-mRNA-1"/>
    <property type="gene ID" value="HPLM_0001830001"/>
</dbReference>
<accession>A0A0N4X1T8</accession>
<evidence type="ECO:0000313" key="3">
    <source>
        <dbReference type="WBParaSite" id="HPLM_0001830001-mRNA-1"/>
    </source>
</evidence>
<reference evidence="3" key="1">
    <citation type="submission" date="2017-02" db="UniProtKB">
        <authorList>
            <consortium name="WormBaseParasite"/>
        </authorList>
    </citation>
    <scope>IDENTIFICATION</scope>
</reference>
<evidence type="ECO:0000313" key="2">
    <source>
        <dbReference type="Proteomes" id="UP000268014"/>
    </source>
</evidence>
<sequence>MRPSGAVRLHRRSGLSHVVQTSNTGLITIQPSPPFHYYGPIYLLSYLSENMKALIDIMYYIGRPPWSSHFLQTSGSLGSLIAKPISIKSGQRKHREHCHC</sequence>
<protein>
    <submittedName>
        <fullName evidence="1 3">Uncharacterized protein</fullName>
    </submittedName>
</protein>
<evidence type="ECO:0000313" key="1">
    <source>
        <dbReference type="EMBL" id="VDO70176.1"/>
    </source>
</evidence>
<dbReference type="Proteomes" id="UP000268014">
    <property type="component" value="Unassembled WGS sequence"/>
</dbReference>